<comment type="caution">
    <text evidence="2">The sequence shown here is derived from an EMBL/GenBank/DDBJ whole genome shotgun (WGS) entry which is preliminary data.</text>
</comment>
<dbReference type="AlphaFoldDB" id="A0A419A6V6"/>
<dbReference type="Proteomes" id="UP000283587">
    <property type="component" value="Unassembled WGS sequence"/>
</dbReference>
<dbReference type="PROSITE" id="PS51257">
    <property type="entry name" value="PROKAR_LIPOPROTEIN"/>
    <property type="match status" value="1"/>
</dbReference>
<keyword evidence="3" id="KW-1185">Reference proteome</keyword>
<organism evidence="2 3">
    <name type="scientific">Paracoccus siganidrum</name>
    <dbReference type="NCBI Taxonomy" id="1276757"/>
    <lineage>
        <taxon>Bacteria</taxon>
        <taxon>Pseudomonadati</taxon>
        <taxon>Pseudomonadota</taxon>
        <taxon>Alphaproteobacteria</taxon>
        <taxon>Rhodobacterales</taxon>
        <taxon>Paracoccaceae</taxon>
        <taxon>Paracoccus</taxon>
    </lineage>
</organism>
<feature type="signal peptide" evidence="1">
    <location>
        <begin position="1"/>
        <end position="18"/>
    </location>
</feature>
<dbReference type="OrthoDB" id="7859824at2"/>
<reference evidence="3" key="1">
    <citation type="submission" date="2018-09" db="EMBL/GenBank/DDBJ databases">
        <title>Paracoccus onubensis nov. sp. a moderate halophilic bacterium isolated from Gruta de las Maravillas (Aracena, Spain).</title>
        <authorList>
            <person name="Jurado V."/>
            <person name="Gutierrez-Patricio S."/>
            <person name="Gonzalez-Pimentel J.L."/>
            <person name="Miller A.Z."/>
            <person name="Laiz L."/>
            <person name="Saiz-Jimenez C."/>
        </authorList>
    </citation>
    <scope>NUCLEOTIDE SEQUENCE [LARGE SCALE GENOMIC DNA]</scope>
    <source>
        <strain evidence="3">DSM 26381</strain>
    </source>
</reference>
<evidence type="ECO:0008006" key="4">
    <source>
        <dbReference type="Google" id="ProtNLM"/>
    </source>
</evidence>
<evidence type="ECO:0000256" key="1">
    <source>
        <dbReference type="SAM" id="SignalP"/>
    </source>
</evidence>
<feature type="chain" id="PRO_5019492654" description="Lipoprotein" evidence="1">
    <location>
        <begin position="19"/>
        <end position="103"/>
    </location>
</feature>
<evidence type="ECO:0000313" key="3">
    <source>
        <dbReference type="Proteomes" id="UP000283587"/>
    </source>
</evidence>
<keyword evidence="1" id="KW-0732">Signal</keyword>
<proteinExistence type="predicted"/>
<evidence type="ECO:0000313" key="2">
    <source>
        <dbReference type="EMBL" id="RJL14802.1"/>
    </source>
</evidence>
<gene>
    <name evidence="2" type="ORF">D3P05_10935</name>
</gene>
<dbReference type="EMBL" id="QZEW01000040">
    <property type="protein sequence ID" value="RJL14802.1"/>
    <property type="molecule type" value="Genomic_DNA"/>
</dbReference>
<protein>
    <recommendedName>
        <fullName evidence="4">Lipoprotein</fullName>
    </recommendedName>
</protein>
<accession>A0A419A6V6</accession>
<name>A0A419A6V6_9RHOB</name>
<sequence length="103" mass="11196">MCRCVPLILFVFSFLAGCASPSPDMMGAGRGQVTLEGITFTVFHQATEAEVIRMGYLSRRDRDRVPELMARAAEAVTGCAVIPGSLWTRIPGDTGVARFDLRC</sequence>